<evidence type="ECO:0000256" key="6">
    <source>
        <dbReference type="SAM" id="Phobius"/>
    </source>
</evidence>
<keyword evidence="4 6" id="KW-1133">Transmembrane helix</keyword>
<reference evidence="9 10" key="1">
    <citation type="submission" date="2016-11" db="EMBL/GenBank/DDBJ databases">
        <authorList>
            <person name="Jaros S."/>
            <person name="Januszkiewicz K."/>
            <person name="Wedrychowicz H."/>
        </authorList>
    </citation>
    <scope>NUCLEOTIDE SEQUENCE [LARGE SCALE GENOMIC DNA]</scope>
    <source>
        <strain evidence="9 10">DSM 17459</strain>
    </source>
</reference>
<evidence type="ECO:0000256" key="2">
    <source>
        <dbReference type="ARBA" id="ARBA00022475"/>
    </source>
</evidence>
<keyword evidence="2" id="KW-1003">Cell membrane</keyword>
<evidence type="ECO:0000256" key="1">
    <source>
        <dbReference type="ARBA" id="ARBA00004651"/>
    </source>
</evidence>
<evidence type="ECO:0000256" key="4">
    <source>
        <dbReference type="ARBA" id="ARBA00022989"/>
    </source>
</evidence>
<accession>A0A1M4YQA9</accession>
<evidence type="ECO:0000259" key="7">
    <source>
        <dbReference type="PROSITE" id="PS50165"/>
    </source>
</evidence>
<dbReference type="PANTHER" id="PTHR46663:SF3">
    <property type="entry name" value="SLL0267 PROTEIN"/>
    <property type="match status" value="1"/>
</dbReference>
<evidence type="ECO:0000313" key="9">
    <source>
        <dbReference type="EMBL" id="SHF07526.1"/>
    </source>
</evidence>
<organism evidence="9 10">
    <name type="scientific">Lactonifactor longoviformis DSM 17459</name>
    <dbReference type="NCBI Taxonomy" id="1122155"/>
    <lineage>
        <taxon>Bacteria</taxon>
        <taxon>Bacillati</taxon>
        <taxon>Bacillota</taxon>
        <taxon>Clostridia</taxon>
        <taxon>Eubacteriales</taxon>
        <taxon>Clostridiaceae</taxon>
        <taxon>Lactonifactor</taxon>
    </lineage>
</organism>
<dbReference type="GO" id="GO:0005886">
    <property type="term" value="C:plasma membrane"/>
    <property type="evidence" value="ECO:0007669"/>
    <property type="project" value="UniProtKB-SubCell"/>
</dbReference>
<dbReference type="Proteomes" id="UP000184245">
    <property type="component" value="Unassembled WGS sequence"/>
</dbReference>
<dbReference type="InterPro" id="IPR052163">
    <property type="entry name" value="DGC-Regulatory_Protein"/>
</dbReference>
<evidence type="ECO:0000259" key="8">
    <source>
        <dbReference type="PROSITE" id="PS50887"/>
    </source>
</evidence>
<dbReference type="InterPro" id="IPR029787">
    <property type="entry name" value="Nucleotide_cyclase"/>
</dbReference>
<dbReference type="CDD" id="cd01949">
    <property type="entry name" value="GGDEF"/>
    <property type="match status" value="1"/>
</dbReference>
<dbReference type="InterPro" id="IPR000160">
    <property type="entry name" value="GGDEF_dom"/>
</dbReference>
<dbReference type="EMBL" id="FQVI01000012">
    <property type="protein sequence ID" value="SHF07526.1"/>
    <property type="molecule type" value="Genomic_DNA"/>
</dbReference>
<evidence type="ECO:0000256" key="3">
    <source>
        <dbReference type="ARBA" id="ARBA00022692"/>
    </source>
</evidence>
<dbReference type="PROSITE" id="PS50165">
    <property type="entry name" value="UVRC"/>
    <property type="match status" value="1"/>
</dbReference>
<feature type="transmembrane region" description="Helical" evidence="6">
    <location>
        <begin position="301"/>
        <end position="319"/>
    </location>
</feature>
<dbReference type="Pfam" id="PF02743">
    <property type="entry name" value="dCache_1"/>
    <property type="match status" value="1"/>
</dbReference>
<dbReference type="InterPro" id="IPR033479">
    <property type="entry name" value="dCache_1"/>
</dbReference>
<keyword evidence="10" id="KW-1185">Reference proteome</keyword>
<dbReference type="PROSITE" id="PS50887">
    <property type="entry name" value="GGDEF"/>
    <property type="match status" value="1"/>
</dbReference>
<protein>
    <submittedName>
        <fullName evidence="9">Diguanylate cyclase (GGDEF) domain-containing protein</fullName>
    </submittedName>
</protein>
<dbReference type="SUPFAM" id="SSF55073">
    <property type="entry name" value="Nucleotide cyclase"/>
    <property type="match status" value="1"/>
</dbReference>
<dbReference type="Gene3D" id="3.30.70.270">
    <property type="match status" value="1"/>
</dbReference>
<dbReference type="GO" id="GO:0009381">
    <property type="term" value="F:excinuclease ABC activity"/>
    <property type="evidence" value="ECO:0007669"/>
    <property type="project" value="InterPro"/>
</dbReference>
<keyword evidence="3 6" id="KW-0812">Transmembrane</keyword>
<dbReference type="InterPro" id="IPR043128">
    <property type="entry name" value="Rev_trsase/Diguanyl_cyclase"/>
</dbReference>
<gene>
    <name evidence="9" type="ORF">SAMN02745158_02439</name>
</gene>
<dbReference type="Pfam" id="PF00990">
    <property type="entry name" value="GGDEF"/>
    <property type="match status" value="1"/>
</dbReference>
<dbReference type="AlphaFoldDB" id="A0A1M4YQA9"/>
<proteinExistence type="predicted"/>
<evidence type="ECO:0000256" key="5">
    <source>
        <dbReference type="ARBA" id="ARBA00023136"/>
    </source>
</evidence>
<dbReference type="InterPro" id="IPR001162">
    <property type="entry name" value="UvrC_RNase_H_dom"/>
</dbReference>
<comment type="subcellular location">
    <subcellularLocation>
        <location evidence="1">Cell membrane</location>
        <topology evidence="1">Multi-pass membrane protein</topology>
    </subcellularLocation>
</comment>
<evidence type="ECO:0000313" key="10">
    <source>
        <dbReference type="Proteomes" id="UP000184245"/>
    </source>
</evidence>
<feature type="domain" description="GGDEF" evidence="8">
    <location>
        <begin position="508"/>
        <end position="640"/>
    </location>
</feature>
<dbReference type="RefSeq" id="WP_072852112.1">
    <property type="nucleotide sequence ID" value="NZ_FQVI01000012.1"/>
</dbReference>
<dbReference type="SMART" id="SM00267">
    <property type="entry name" value="GGDEF"/>
    <property type="match status" value="1"/>
</dbReference>
<keyword evidence="5 6" id="KW-0472">Membrane</keyword>
<dbReference type="OrthoDB" id="9759607at2"/>
<name>A0A1M4YQA9_9CLOT</name>
<dbReference type="PANTHER" id="PTHR46663">
    <property type="entry name" value="DIGUANYLATE CYCLASE DGCT-RELATED"/>
    <property type="match status" value="1"/>
</dbReference>
<dbReference type="NCBIfam" id="TIGR00254">
    <property type="entry name" value="GGDEF"/>
    <property type="match status" value="1"/>
</dbReference>
<feature type="domain" description="UvrC family homology region profile" evidence="7">
    <location>
        <begin position="470"/>
        <end position="591"/>
    </location>
</feature>
<sequence length="649" mass="74226">MKNRILLKTNLMVCLVIAAGFLLTAVFSYRLNYSASLKSIEQVSKLTSEGIYHQMNNILSKPVNVSQTMANDSLLKDILLQESGRLEDPDYIEVLQEYLQAYQKKYGYDSVFLVSAATARYYNFNGLDRVLEPDDPENKWYYDVLLPSDAEYAMNVDNDEVANAENAITLFVNCKIKDGAGKLLGVVGVGVRIDQLQSILKKYQDNFRLTPYFIDEEGVIELSVEHTGYDPVNLFDTSGRQDAKEDILNWKDDDSAISFWDLNPAGRKRDYIVSRYLPEIGWHLVVERDTSELIRTLNRQMTIAVVVIIVIIAVILFIITRVIQSFNRKIVVLERACEQERKSMFEKATNQLFEDIYELDVTHNRPANQVTERYFESLGAPAGTPYDKALSIIAEKQIMPEFRQGYLKTFSPQNVLEGFRQGRESLSYDFMISNDSVNYYWMRITARLILSESDGSLHMLVYRQNIDAEKKQEQRMLELARTDEMTGLLNKAATQKLVEKRLEEAPERLSAFFIFDIDHFKDANDFFGHAFGDKVICSFTGILRENFRRGDLLGRIGGDEFAAFLPVSDVAWAAKKARELNVLLDRDYVDGNNRWHMSASIGVAFSPRDGIHFDTLYQKADAALYETKKRGRGSFTLYHGIAGGQYEDN</sequence>
<dbReference type="STRING" id="1122155.SAMN02745158_02439"/>